<dbReference type="SUPFAM" id="SSF53335">
    <property type="entry name" value="S-adenosyl-L-methionine-dependent methyltransferases"/>
    <property type="match status" value="1"/>
</dbReference>
<dbReference type="GO" id="GO:0009007">
    <property type="term" value="F:site-specific DNA-methyltransferase (adenine-specific) activity"/>
    <property type="evidence" value="ECO:0007669"/>
    <property type="project" value="UniProtKB-EC"/>
</dbReference>
<dbReference type="GO" id="GO:0032259">
    <property type="term" value="P:methylation"/>
    <property type="evidence" value="ECO:0007669"/>
    <property type="project" value="UniProtKB-KW"/>
</dbReference>
<evidence type="ECO:0000256" key="3">
    <source>
        <dbReference type="ARBA" id="ARBA00022691"/>
    </source>
</evidence>
<dbReference type="AlphaFoldDB" id="A0A7S7G0V9"/>
<dbReference type="EMBL" id="CP060385">
    <property type="protein sequence ID" value="QOX89594.1"/>
    <property type="molecule type" value="Genomic_DNA"/>
</dbReference>
<evidence type="ECO:0000256" key="1">
    <source>
        <dbReference type="ARBA" id="ARBA00022603"/>
    </source>
</evidence>
<dbReference type="GO" id="GO:0009307">
    <property type="term" value="P:DNA restriction-modification system"/>
    <property type="evidence" value="ECO:0007669"/>
    <property type="project" value="InterPro"/>
</dbReference>
<name>A0A7S7G0V9_9MOLU</name>
<dbReference type="Pfam" id="PF02086">
    <property type="entry name" value="MethyltransfD12"/>
    <property type="match status" value="1"/>
</dbReference>
<organism evidence="4">
    <name type="scientific">Candidatus Phytoplasma australasiaticum subsp. australasiaticum</name>
    <dbReference type="NCBI Taxonomy" id="2832407"/>
    <lineage>
        <taxon>Bacteria</taxon>
        <taxon>Bacillati</taxon>
        <taxon>Mycoplasmatota</taxon>
        <taxon>Mollicutes</taxon>
        <taxon>Acholeplasmatales</taxon>
        <taxon>Acholeplasmataceae</taxon>
        <taxon>Candidatus Phytoplasma</taxon>
        <taxon>16SrII (Peanut WB group)</taxon>
        <taxon>Candidatus Phytoplasma australasiaticum</taxon>
    </lineage>
</organism>
<evidence type="ECO:0000313" key="4">
    <source>
        <dbReference type="EMBL" id="QOX89594.1"/>
    </source>
</evidence>
<keyword evidence="3" id="KW-0949">S-adenosyl-L-methionine</keyword>
<keyword evidence="2" id="KW-0808">Transferase</keyword>
<reference evidence="4" key="1">
    <citation type="submission" date="2020-08" db="EMBL/GenBank/DDBJ databases">
        <title>Phytoplasma sp. strain PR08 associated with Phyllody Disease of Parthenium hysterophorus.</title>
        <authorList>
            <person name="Kirdat K."/>
            <person name="Tiwarekar B."/>
            <person name="Yadav A."/>
        </authorList>
    </citation>
    <scope>NUCLEOTIDE SEQUENCE [LARGE SCALE GENOMIC DNA]</scope>
    <source>
        <strain evidence="4">PR08</strain>
    </source>
</reference>
<sequence>MKPFIKWVGGKSQLLSFLNVIINFEYNTYFKPFLGVGSVLPQKANLSDINLNNCLANIKK</sequence>
<protein>
    <submittedName>
        <fullName evidence="4">DNA adenine methylase</fullName>
    </submittedName>
</protein>
<keyword evidence="1 4" id="KW-0489">Methyltransferase</keyword>
<dbReference type="InterPro" id="IPR029063">
    <property type="entry name" value="SAM-dependent_MTases_sf"/>
</dbReference>
<dbReference type="RefSeq" id="WP_213680355.1">
    <property type="nucleotide sequence ID" value="NZ_JAOSIV010000015.1"/>
</dbReference>
<proteinExistence type="predicted"/>
<accession>A0A7S7G0V9</accession>
<dbReference type="InterPro" id="IPR012327">
    <property type="entry name" value="MeTrfase_D12"/>
</dbReference>
<evidence type="ECO:0000256" key="2">
    <source>
        <dbReference type="ARBA" id="ARBA00022679"/>
    </source>
</evidence>
<dbReference type="Gene3D" id="3.40.50.150">
    <property type="entry name" value="Vaccinia Virus protein VP39"/>
    <property type="match status" value="1"/>
</dbReference>
<gene>
    <name evidence="4" type="ORF">H7685_02340</name>
</gene>